<feature type="compositionally biased region" description="Basic and acidic residues" evidence="8">
    <location>
        <begin position="603"/>
        <end position="617"/>
    </location>
</feature>
<keyword evidence="1 6" id="KW-0547">Nucleotide-binding</keyword>
<dbReference type="CDD" id="cd17956">
    <property type="entry name" value="DEADc_DDX51"/>
    <property type="match status" value="1"/>
</dbReference>
<dbReference type="EC" id="3.6.4.13" evidence="7"/>
<keyword evidence="2 6" id="KW-0378">Hydrolase</keyword>
<evidence type="ECO:0000256" key="7">
    <source>
        <dbReference type="RuleBase" id="RU365068"/>
    </source>
</evidence>
<comment type="catalytic activity">
    <reaction evidence="7">
        <text>ATP + H2O = ADP + phosphate + H(+)</text>
        <dbReference type="Rhea" id="RHEA:13065"/>
        <dbReference type="ChEBI" id="CHEBI:15377"/>
        <dbReference type="ChEBI" id="CHEBI:15378"/>
        <dbReference type="ChEBI" id="CHEBI:30616"/>
        <dbReference type="ChEBI" id="CHEBI:43474"/>
        <dbReference type="ChEBI" id="CHEBI:456216"/>
        <dbReference type="EC" id="3.6.4.13"/>
    </reaction>
</comment>
<dbReference type="GO" id="GO:0005524">
    <property type="term" value="F:ATP binding"/>
    <property type="evidence" value="ECO:0007669"/>
    <property type="project" value="UniProtKB-UniRule"/>
</dbReference>
<dbReference type="PROSITE" id="PS51192">
    <property type="entry name" value="HELICASE_ATP_BIND_1"/>
    <property type="match status" value="1"/>
</dbReference>
<dbReference type="InterPro" id="IPR027417">
    <property type="entry name" value="P-loop_NTPase"/>
</dbReference>
<feature type="compositionally biased region" description="Basic and acidic residues" evidence="8">
    <location>
        <begin position="140"/>
        <end position="149"/>
    </location>
</feature>
<evidence type="ECO:0000313" key="11">
    <source>
        <dbReference type="EMBL" id="KAF1986333.1"/>
    </source>
</evidence>
<keyword evidence="5 7" id="KW-0694">RNA-binding</keyword>
<feature type="region of interest" description="Disordered" evidence="8">
    <location>
        <begin position="500"/>
        <end position="523"/>
    </location>
</feature>
<evidence type="ECO:0000256" key="1">
    <source>
        <dbReference type="ARBA" id="ARBA00022741"/>
    </source>
</evidence>
<feature type="compositionally biased region" description="Basic and acidic residues" evidence="8">
    <location>
        <begin position="157"/>
        <end position="181"/>
    </location>
</feature>
<dbReference type="CDD" id="cd18787">
    <property type="entry name" value="SF2_C_DEAD"/>
    <property type="match status" value="1"/>
</dbReference>
<comment type="function">
    <text evidence="7">RNA helicase.</text>
</comment>
<feature type="compositionally biased region" description="Low complexity" evidence="8">
    <location>
        <begin position="583"/>
        <end position="592"/>
    </location>
</feature>
<keyword evidence="3 6" id="KW-0347">Helicase</keyword>
<dbReference type="InterPro" id="IPR001650">
    <property type="entry name" value="Helicase_C-like"/>
</dbReference>
<dbReference type="Proteomes" id="UP000800041">
    <property type="component" value="Unassembled WGS sequence"/>
</dbReference>
<keyword evidence="12" id="KW-1185">Reference proteome</keyword>
<dbReference type="InterPro" id="IPR000629">
    <property type="entry name" value="RNA-helicase_DEAD-box_CS"/>
</dbReference>
<dbReference type="GO" id="GO:0016787">
    <property type="term" value="F:hydrolase activity"/>
    <property type="evidence" value="ECO:0007669"/>
    <property type="project" value="UniProtKB-KW"/>
</dbReference>
<dbReference type="Pfam" id="PF00271">
    <property type="entry name" value="Helicase_C"/>
    <property type="match status" value="1"/>
</dbReference>
<dbReference type="SMART" id="SM00487">
    <property type="entry name" value="DEXDc"/>
    <property type="match status" value="1"/>
</dbReference>
<evidence type="ECO:0000313" key="12">
    <source>
        <dbReference type="Proteomes" id="UP000800041"/>
    </source>
</evidence>
<dbReference type="InterPro" id="IPR011545">
    <property type="entry name" value="DEAD/DEAH_box_helicase_dom"/>
</dbReference>
<feature type="compositionally biased region" description="Polar residues" evidence="8">
    <location>
        <begin position="209"/>
        <end position="219"/>
    </location>
</feature>
<dbReference type="EMBL" id="ML977157">
    <property type="protein sequence ID" value="KAF1986333.1"/>
    <property type="molecule type" value="Genomic_DNA"/>
</dbReference>
<accession>A0A6G1GZE1</accession>
<feature type="compositionally biased region" description="Polar residues" evidence="8">
    <location>
        <begin position="558"/>
        <end position="572"/>
    </location>
</feature>
<dbReference type="GO" id="GO:0003724">
    <property type="term" value="F:RNA helicase activity"/>
    <property type="evidence" value="ECO:0007669"/>
    <property type="project" value="UniProtKB-EC"/>
</dbReference>
<evidence type="ECO:0000256" key="8">
    <source>
        <dbReference type="SAM" id="MobiDB-lite"/>
    </source>
</evidence>
<feature type="region of interest" description="Disordered" evidence="8">
    <location>
        <begin position="558"/>
        <end position="626"/>
    </location>
</feature>
<dbReference type="SMART" id="SM00490">
    <property type="entry name" value="HELICc"/>
    <property type="match status" value="1"/>
</dbReference>
<reference evidence="11" key="1">
    <citation type="journal article" date="2020" name="Stud. Mycol.">
        <title>101 Dothideomycetes genomes: a test case for predicting lifestyles and emergence of pathogens.</title>
        <authorList>
            <person name="Haridas S."/>
            <person name="Albert R."/>
            <person name="Binder M."/>
            <person name="Bloem J."/>
            <person name="Labutti K."/>
            <person name="Salamov A."/>
            <person name="Andreopoulos B."/>
            <person name="Baker S."/>
            <person name="Barry K."/>
            <person name="Bills G."/>
            <person name="Bluhm B."/>
            <person name="Cannon C."/>
            <person name="Castanera R."/>
            <person name="Culley D."/>
            <person name="Daum C."/>
            <person name="Ezra D."/>
            <person name="Gonzalez J."/>
            <person name="Henrissat B."/>
            <person name="Kuo A."/>
            <person name="Liang C."/>
            <person name="Lipzen A."/>
            <person name="Lutzoni F."/>
            <person name="Magnuson J."/>
            <person name="Mondo S."/>
            <person name="Nolan M."/>
            <person name="Ohm R."/>
            <person name="Pangilinan J."/>
            <person name="Park H.-J."/>
            <person name="Ramirez L."/>
            <person name="Alfaro M."/>
            <person name="Sun H."/>
            <person name="Tritt A."/>
            <person name="Yoshinaga Y."/>
            <person name="Zwiers L.-H."/>
            <person name="Turgeon B."/>
            <person name="Goodwin S."/>
            <person name="Spatafora J."/>
            <person name="Crous P."/>
            <person name="Grigoriev I."/>
        </authorList>
    </citation>
    <scope>NUCLEOTIDE SEQUENCE</scope>
    <source>
        <strain evidence="11">CBS 113979</strain>
    </source>
</reference>
<evidence type="ECO:0000256" key="2">
    <source>
        <dbReference type="ARBA" id="ARBA00022801"/>
    </source>
</evidence>
<comment type="domain">
    <text evidence="7">The Q motif is unique to and characteristic of the DEAD box family of RNA helicases and controls ATP binding and hydrolysis.</text>
</comment>
<evidence type="ECO:0000259" key="9">
    <source>
        <dbReference type="PROSITE" id="PS51192"/>
    </source>
</evidence>
<sequence>MPGPMYARYVPPKAQKNPQATSRPLKPTATPSTQPEIPQPLVASKKEKKLKQEKAEDSEKKQKSRSENSKKRKTPQLEEHEHEGGDDDHGAELKRRRKEPSVPIKSSTEGKKKEKRRKPKKEDNSTASESGSGAEDDSDEVSKAHERVLAKWKKSSKISEDLRKKETTEDKVEEQPPELHDLVPLPQPEQVPDEEYRPTFSTLPPWLAQPTTVSSSTKTPFKEMNINPKLVEHLSSKGLQDASAVQSAVLPLLLANVKERQHDVCVSAATGSGKTLAYILPLIESLRNYGNTELRAVVVVPTRELVSQVRDVVDLCKVGTHIQVGVSVGNQSFQAEREQLIQRSERCDSEATAALEERASKRVTRGGDGDDDLLDEVSIVLPKHFPGYTSKVDLLICTPGRLVDHITSTRGFSLDSVEWLVVDEADRLLDERFQEWVDVVLTNLESEKTPEKKSAPEQISSYLQYPPEKRQITKVVLSATMTRDLEKLGSLRLRRPVLVTVTNPQQGEKAATEPRDEFSASSQLHLPPTLVEWAIPVDESEKPLFLLQLLKTKSFAGRSTKTNQNPVSTTKRGSAELLPSAGDSSSISSSSSDDSDSASDSSDSDKSNTLHDAESKGKSGKGSSVEGKVNMPNVLIFTRSNENTARLAHLLKALHPPYAELIGTLNRSASSLDSRKLLAAFRKGKKSIIIASDRASRGLDVRNLQNIVNYDMPKDLQGYVHRVGRTARAGESGQAWTLYENAEGRWFWNSIAKAKEIERGERRVERIRLDMEGVDERMREAYEKALQGLQSAVLGPKN</sequence>
<dbReference type="SUPFAM" id="SSF52540">
    <property type="entry name" value="P-loop containing nucleoside triphosphate hydrolases"/>
    <property type="match status" value="2"/>
</dbReference>
<feature type="compositionally biased region" description="Basic and acidic residues" evidence="8">
    <location>
        <begin position="50"/>
        <end position="93"/>
    </location>
</feature>
<dbReference type="PANTHER" id="PTHR24031">
    <property type="entry name" value="RNA HELICASE"/>
    <property type="match status" value="1"/>
</dbReference>
<dbReference type="OrthoDB" id="3370at2759"/>
<dbReference type="Gene3D" id="3.40.50.300">
    <property type="entry name" value="P-loop containing nucleotide triphosphate hydrolases"/>
    <property type="match status" value="2"/>
</dbReference>
<keyword evidence="4 6" id="KW-0067">ATP-binding</keyword>
<organism evidence="11 12">
    <name type="scientific">Aulographum hederae CBS 113979</name>
    <dbReference type="NCBI Taxonomy" id="1176131"/>
    <lineage>
        <taxon>Eukaryota</taxon>
        <taxon>Fungi</taxon>
        <taxon>Dikarya</taxon>
        <taxon>Ascomycota</taxon>
        <taxon>Pezizomycotina</taxon>
        <taxon>Dothideomycetes</taxon>
        <taxon>Pleosporomycetidae</taxon>
        <taxon>Aulographales</taxon>
        <taxon>Aulographaceae</taxon>
    </lineage>
</organism>
<dbReference type="AlphaFoldDB" id="A0A6G1GZE1"/>
<protein>
    <recommendedName>
        <fullName evidence="7">ATP-dependent RNA helicase</fullName>
        <ecNumber evidence="7">3.6.4.13</ecNumber>
    </recommendedName>
</protein>
<dbReference type="PROSITE" id="PS51194">
    <property type="entry name" value="HELICASE_CTER"/>
    <property type="match status" value="1"/>
</dbReference>
<feature type="region of interest" description="Disordered" evidence="8">
    <location>
        <begin position="1"/>
        <end position="185"/>
    </location>
</feature>
<feature type="region of interest" description="Disordered" evidence="8">
    <location>
        <begin position="201"/>
        <end position="220"/>
    </location>
</feature>
<dbReference type="GO" id="GO:0003723">
    <property type="term" value="F:RNA binding"/>
    <property type="evidence" value="ECO:0007669"/>
    <property type="project" value="UniProtKB-UniRule"/>
</dbReference>
<proteinExistence type="inferred from homology"/>
<feature type="domain" description="Helicase ATP-binding" evidence="9">
    <location>
        <begin position="255"/>
        <end position="499"/>
    </location>
</feature>
<feature type="domain" description="Helicase C-terminal" evidence="10">
    <location>
        <begin position="624"/>
        <end position="782"/>
    </location>
</feature>
<evidence type="ECO:0000256" key="4">
    <source>
        <dbReference type="ARBA" id="ARBA00022840"/>
    </source>
</evidence>
<dbReference type="InterPro" id="IPR014001">
    <property type="entry name" value="Helicase_ATP-bd"/>
</dbReference>
<evidence type="ECO:0000256" key="6">
    <source>
        <dbReference type="RuleBase" id="RU000492"/>
    </source>
</evidence>
<comment type="similarity">
    <text evidence="6">Belongs to the DEAD box helicase family.</text>
</comment>
<evidence type="ECO:0000256" key="5">
    <source>
        <dbReference type="ARBA" id="ARBA00022884"/>
    </source>
</evidence>
<gene>
    <name evidence="11" type="ORF">K402DRAFT_463632</name>
</gene>
<name>A0A6G1GZE1_9PEZI</name>
<dbReference type="Pfam" id="PF00270">
    <property type="entry name" value="DEAD"/>
    <property type="match status" value="2"/>
</dbReference>
<dbReference type="PROSITE" id="PS00039">
    <property type="entry name" value="DEAD_ATP_HELICASE"/>
    <property type="match status" value="1"/>
</dbReference>
<evidence type="ECO:0000256" key="3">
    <source>
        <dbReference type="ARBA" id="ARBA00022806"/>
    </source>
</evidence>
<evidence type="ECO:0000259" key="10">
    <source>
        <dbReference type="PROSITE" id="PS51194"/>
    </source>
</evidence>